<accession>A0A6I8NRD7</accession>
<keyword evidence="2" id="KW-1185">Reference proteome</keyword>
<dbReference type="Proteomes" id="UP000002279">
    <property type="component" value="Chromosome 11"/>
</dbReference>
<dbReference type="Ensembl" id="ENSOANT00000065310.1">
    <property type="protein sequence ID" value="ENSOANP00000043491.1"/>
    <property type="gene ID" value="ENSOANG00000045608.1"/>
</dbReference>
<name>A0A6I8NRD7_ORNAN</name>
<evidence type="ECO:0000313" key="1">
    <source>
        <dbReference type="Ensembl" id="ENSOANP00000043491.1"/>
    </source>
</evidence>
<proteinExistence type="predicted"/>
<organism evidence="1 2">
    <name type="scientific">Ornithorhynchus anatinus</name>
    <name type="common">Duckbill platypus</name>
    <dbReference type="NCBI Taxonomy" id="9258"/>
    <lineage>
        <taxon>Eukaryota</taxon>
        <taxon>Metazoa</taxon>
        <taxon>Chordata</taxon>
        <taxon>Craniata</taxon>
        <taxon>Vertebrata</taxon>
        <taxon>Euteleostomi</taxon>
        <taxon>Mammalia</taxon>
        <taxon>Monotremata</taxon>
        <taxon>Ornithorhynchidae</taxon>
        <taxon>Ornithorhynchus</taxon>
    </lineage>
</organism>
<evidence type="ECO:0000313" key="2">
    <source>
        <dbReference type="Proteomes" id="UP000002279"/>
    </source>
</evidence>
<sequence>RSDPLKTLNTRVCHPASPYFAVAGLETFELGPTLLRGPEETTSLEALRHGPVHLAVPLTGPRCFKNLGLDENGEEGLGFLITPVHTCHKRRVSVFSE</sequence>
<dbReference type="AlphaFoldDB" id="A0A6I8NRD7"/>
<dbReference type="Bgee" id="ENSOANG00000045608">
    <property type="expression patterns" value="Expressed in heart and 3 other cell types or tissues"/>
</dbReference>
<dbReference type="GeneTree" id="ENSGT00960000187477"/>
<reference evidence="1" key="2">
    <citation type="submission" date="2025-08" db="UniProtKB">
        <authorList>
            <consortium name="Ensembl"/>
        </authorList>
    </citation>
    <scope>IDENTIFICATION</scope>
    <source>
        <strain evidence="1">Glennie</strain>
    </source>
</reference>
<dbReference type="InParanoid" id="A0A6I8NRD7"/>
<reference evidence="1 2" key="1">
    <citation type="journal article" date="2008" name="Nature">
        <title>Genome analysis of the platypus reveals unique signatures of evolution.</title>
        <authorList>
            <person name="Warren W.C."/>
            <person name="Hillier L.W."/>
            <person name="Marshall Graves J.A."/>
            <person name="Birney E."/>
            <person name="Ponting C.P."/>
            <person name="Grutzner F."/>
            <person name="Belov K."/>
            <person name="Miller W."/>
            <person name="Clarke L."/>
            <person name="Chinwalla A.T."/>
            <person name="Yang S.P."/>
            <person name="Heger A."/>
            <person name="Locke D.P."/>
            <person name="Miethke P."/>
            <person name="Waters P.D."/>
            <person name="Veyrunes F."/>
            <person name="Fulton L."/>
            <person name="Fulton B."/>
            <person name="Graves T."/>
            <person name="Wallis J."/>
            <person name="Puente X.S."/>
            <person name="Lopez-Otin C."/>
            <person name="Ordonez G.R."/>
            <person name="Eichler E.E."/>
            <person name="Chen L."/>
            <person name="Cheng Z."/>
            <person name="Deakin J.E."/>
            <person name="Alsop A."/>
            <person name="Thompson K."/>
            <person name="Kirby P."/>
            <person name="Papenfuss A.T."/>
            <person name="Wakefield M.J."/>
            <person name="Olender T."/>
            <person name="Lancet D."/>
            <person name="Huttley G.A."/>
            <person name="Smit A.F."/>
            <person name="Pask A."/>
            <person name="Temple-Smith P."/>
            <person name="Batzer M.A."/>
            <person name="Walker J.A."/>
            <person name="Konkel M.K."/>
            <person name="Harris R.S."/>
            <person name="Whittington C.M."/>
            <person name="Wong E.S."/>
            <person name="Gemmell N.J."/>
            <person name="Buschiazzo E."/>
            <person name="Vargas Jentzsch I.M."/>
            <person name="Merkel A."/>
            <person name="Schmitz J."/>
            <person name="Zemann A."/>
            <person name="Churakov G."/>
            <person name="Kriegs J.O."/>
            <person name="Brosius J."/>
            <person name="Murchison E.P."/>
            <person name="Sachidanandam R."/>
            <person name="Smith C."/>
            <person name="Hannon G.J."/>
            <person name="Tsend-Ayush E."/>
            <person name="McMillan D."/>
            <person name="Attenborough R."/>
            <person name="Rens W."/>
            <person name="Ferguson-Smith M."/>
            <person name="Lefevre C.M."/>
            <person name="Sharp J.A."/>
            <person name="Nicholas K.R."/>
            <person name="Ray D.A."/>
            <person name="Kube M."/>
            <person name="Reinhardt R."/>
            <person name="Pringle T.H."/>
            <person name="Taylor J."/>
            <person name="Jones R.C."/>
            <person name="Nixon B."/>
            <person name="Dacheux J.L."/>
            <person name="Niwa H."/>
            <person name="Sekita Y."/>
            <person name="Huang X."/>
            <person name="Stark A."/>
            <person name="Kheradpour P."/>
            <person name="Kellis M."/>
            <person name="Flicek P."/>
            <person name="Chen Y."/>
            <person name="Webber C."/>
            <person name="Hardison R."/>
            <person name="Nelson J."/>
            <person name="Hallsworth-Pepin K."/>
            <person name="Delehaunty K."/>
            <person name="Markovic C."/>
            <person name="Minx P."/>
            <person name="Feng Y."/>
            <person name="Kremitzki C."/>
            <person name="Mitreva M."/>
            <person name="Glasscock J."/>
            <person name="Wylie T."/>
            <person name="Wohldmann P."/>
            <person name="Thiru P."/>
            <person name="Nhan M.N."/>
            <person name="Pohl C.S."/>
            <person name="Smith S.M."/>
            <person name="Hou S."/>
            <person name="Nefedov M."/>
            <person name="de Jong P.J."/>
            <person name="Renfree M.B."/>
            <person name="Mardis E.R."/>
            <person name="Wilson R.K."/>
        </authorList>
    </citation>
    <scope>NUCLEOTIDE SEQUENCE [LARGE SCALE GENOMIC DNA]</scope>
    <source>
        <strain evidence="1 2">Glennie</strain>
    </source>
</reference>
<dbReference type="OMA" id="VCHPASP"/>
<protein>
    <submittedName>
        <fullName evidence="1">Uncharacterized protein</fullName>
    </submittedName>
</protein>
<reference evidence="1" key="3">
    <citation type="submission" date="2025-09" db="UniProtKB">
        <authorList>
            <consortium name="Ensembl"/>
        </authorList>
    </citation>
    <scope>IDENTIFICATION</scope>
    <source>
        <strain evidence="1">Glennie</strain>
    </source>
</reference>